<dbReference type="Proteomes" id="UP000250997">
    <property type="component" value="Unassembled WGS sequence"/>
</dbReference>
<dbReference type="AlphaFoldDB" id="A0AAX1QH46"/>
<protein>
    <recommendedName>
        <fullName evidence="4">DUF5668 domain-containing protein</fullName>
    </recommendedName>
</protein>
<keyword evidence="1" id="KW-0812">Transmembrane</keyword>
<feature type="transmembrane region" description="Helical" evidence="1">
    <location>
        <begin position="78"/>
        <end position="101"/>
    </location>
</feature>
<keyword evidence="1" id="KW-1133">Transmembrane helix</keyword>
<feature type="transmembrane region" description="Helical" evidence="1">
    <location>
        <begin position="15"/>
        <end position="38"/>
    </location>
</feature>
<organism evidence="2 3">
    <name type="scientific">Faecalibacterium prausnitzii</name>
    <dbReference type="NCBI Taxonomy" id="853"/>
    <lineage>
        <taxon>Bacteria</taxon>
        <taxon>Bacillati</taxon>
        <taxon>Bacillota</taxon>
        <taxon>Clostridia</taxon>
        <taxon>Eubacteriales</taxon>
        <taxon>Oscillospiraceae</taxon>
        <taxon>Faecalibacterium</taxon>
    </lineage>
</organism>
<name>A0AAX1QH46_9FIRM</name>
<evidence type="ECO:0000256" key="1">
    <source>
        <dbReference type="SAM" id="Phobius"/>
    </source>
</evidence>
<gene>
    <name evidence="2" type="ORF">C4N27_08025</name>
</gene>
<evidence type="ECO:0000313" key="3">
    <source>
        <dbReference type="Proteomes" id="UP000250997"/>
    </source>
</evidence>
<reference evidence="2 3" key="1">
    <citation type="submission" date="2018-02" db="EMBL/GenBank/DDBJ databases">
        <title>Complete genome sequencing of Faecalibacterium prausnitzii strains isolated from the human gut.</title>
        <authorList>
            <person name="Fitzgerald B.C."/>
            <person name="Shkoporov A.N."/>
            <person name="Ross P.R."/>
            <person name="Hill C."/>
        </authorList>
    </citation>
    <scope>NUCLEOTIDE SEQUENCE [LARGE SCALE GENOMIC DNA]</scope>
    <source>
        <strain evidence="2 3">APC942/18-1</strain>
    </source>
</reference>
<sequence>MTSTTNTTNKPLRRVGTLTLGVCLIAAGVLFLFCRFLPGLPWMVIWQVLPAAGLILLGCEVLYFSARPGECRCDFSSVVLCLLLMGGCFGVSTLMLVVQMLGNGYTIHL</sequence>
<evidence type="ECO:0000313" key="2">
    <source>
        <dbReference type="EMBL" id="RAW49709.1"/>
    </source>
</evidence>
<dbReference type="RefSeq" id="WP_158396180.1">
    <property type="nucleotide sequence ID" value="NZ_CP026548.1"/>
</dbReference>
<comment type="caution">
    <text evidence="2">The sequence shown here is derived from an EMBL/GenBank/DDBJ whole genome shotgun (WGS) entry which is preliminary data.</text>
</comment>
<evidence type="ECO:0008006" key="4">
    <source>
        <dbReference type="Google" id="ProtNLM"/>
    </source>
</evidence>
<keyword evidence="1" id="KW-0472">Membrane</keyword>
<feature type="transmembrane region" description="Helical" evidence="1">
    <location>
        <begin position="44"/>
        <end position="66"/>
    </location>
</feature>
<accession>A0AAX1QH46</accession>
<proteinExistence type="predicted"/>
<dbReference type="EMBL" id="PRLA01000005">
    <property type="protein sequence ID" value="RAW49709.1"/>
    <property type="molecule type" value="Genomic_DNA"/>
</dbReference>